<dbReference type="GO" id="GO:0035251">
    <property type="term" value="F:UDP-glucosyltransferase activity"/>
    <property type="evidence" value="ECO:0007669"/>
    <property type="project" value="TreeGrafter"/>
</dbReference>
<feature type="domain" description="Glycosyl transferase CAP10" evidence="8">
    <location>
        <begin position="129"/>
        <end position="374"/>
    </location>
</feature>
<keyword evidence="7" id="KW-0732">Signal</keyword>
<evidence type="ECO:0000256" key="5">
    <source>
        <dbReference type="ARBA" id="ARBA00022679"/>
    </source>
</evidence>
<dbReference type="GO" id="GO:0045747">
    <property type="term" value="P:positive regulation of Notch signaling pathway"/>
    <property type="evidence" value="ECO:0007669"/>
    <property type="project" value="TreeGrafter"/>
</dbReference>
<keyword evidence="4" id="KW-0328">Glycosyltransferase</keyword>
<dbReference type="KEGG" id="dpo:6896966"/>
<proteinExistence type="inferred from homology"/>
<comment type="subcellular location">
    <subcellularLocation>
        <location evidence="1">Endoplasmic reticulum lumen</location>
    </subcellularLocation>
</comment>
<reference evidence="9" key="1">
    <citation type="submission" date="2024-06" db="UniProtKB">
        <authorList>
            <consortium name="RefSeq"/>
        </authorList>
    </citation>
    <scope>NUCLEOTIDE SEQUENCE [LARGE SCALE GENOMIC DNA]</scope>
    <source>
        <strain evidence="9">MV2-25</strain>
    </source>
</reference>
<evidence type="ECO:0000256" key="7">
    <source>
        <dbReference type="SAM" id="SignalP"/>
    </source>
</evidence>
<evidence type="ECO:0000313" key="10">
    <source>
        <dbReference type="RefSeq" id="XP_002137151.2"/>
    </source>
</evidence>
<dbReference type="AlphaFoldDB" id="A0A6I8V296"/>
<dbReference type="Pfam" id="PF05686">
    <property type="entry name" value="Glyco_transf_90"/>
    <property type="match status" value="1"/>
</dbReference>
<dbReference type="InterPro" id="IPR051091">
    <property type="entry name" value="O-Glucosyltr/Glycosyltrsf_90"/>
</dbReference>
<dbReference type="InterPro" id="IPR006598">
    <property type="entry name" value="CAP10"/>
</dbReference>
<dbReference type="SMART" id="SM00672">
    <property type="entry name" value="CAP10"/>
    <property type="match status" value="1"/>
</dbReference>
<evidence type="ECO:0000313" key="9">
    <source>
        <dbReference type="Proteomes" id="UP000001819"/>
    </source>
</evidence>
<keyword evidence="9" id="KW-1185">Reference proteome</keyword>
<feature type="chain" id="PRO_5026180288" evidence="7">
    <location>
        <begin position="22"/>
        <end position="419"/>
    </location>
</feature>
<dbReference type="PANTHER" id="PTHR12203:SF35">
    <property type="entry name" value="PROTEIN O-GLUCOSYLTRANSFERASE 1"/>
    <property type="match status" value="1"/>
</dbReference>
<protein>
    <submittedName>
        <fullName evidence="10">O-glucosyltransferase rumi</fullName>
    </submittedName>
</protein>
<comment type="function">
    <text evidence="6">Protein O-glucosyltransferase. Catalyzes the reaction that attaches glucose through an O-glycosidic linkage to a conserved serine residue found in the consensus sequence C-X-S-X-[PA]-C in epidermal growth factor-like repeats. Regulates Notch signaling by glucosylating Notch in the ER, glucosylation is required for the correct folding and cleavage of Notch.</text>
</comment>
<organism evidence="9 10">
    <name type="scientific">Drosophila pseudoobscura pseudoobscura</name>
    <name type="common">Fruit fly</name>
    <dbReference type="NCBI Taxonomy" id="46245"/>
    <lineage>
        <taxon>Eukaryota</taxon>
        <taxon>Metazoa</taxon>
        <taxon>Ecdysozoa</taxon>
        <taxon>Arthropoda</taxon>
        <taxon>Hexapoda</taxon>
        <taxon>Insecta</taxon>
        <taxon>Pterygota</taxon>
        <taxon>Neoptera</taxon>
        <taxon>Endopterygota</taxon>
        <taxon>Diptera</taxon>
        <taxon>Brachycera</taxon>
        <taxon>Muscomorpha</taxon>
        <taxon>Ephydroidea</taxon>
        <taxon>Drosophilidae</taxon>
        <taxon>Drosophila</taxon>
        <taxon>Sophophora</taxon>
    </lineage>
</organism>
<evidence type="ECO:0000256" key="1">
    <source>
        <dbReference type="ARBA" id="ARBA00004319"/>
    </source>
</evidence>
<dbReference type="PANTHER" id="PTHR12203">
    <property type="entry name" value="KDEL LYS-ASP-GLU-LEU CONTAINING - RELATED"/>
    <property type="match status" value="1"/>
</dbReference>
<evidence type="ECO:0000256" key="6">
    <source>
        <dbReference type="ARBA" id="ARBA00045690"/>
    </source>
</evidence>
<evidence type="ECO:0000259" key="8">
    <source>
        <dbReference type="SMART" id="SM00672"/>
    </source>
</evidence>
<dbReference type="Proteomes" id="UP000001819">
    <property type="component" value="Chromosome 2"/>
</dbReference>
<name>A0A6I8V296_DROPS</name>
<dbReference type="FunCoup" id="A0A6I8V296">
    <property type="interactions" value="30"/>
</dbReference>
<gene>
    <name evidence="10" type="primary">LOC6896966</name>
</gene>
<keyword evidence="5" id="KW-0808">Transferase</keyword>
<sequence length="419" mass="47509">MGALALPLALLLLCAFQVCSASEGKCCANHVAPWNFSLDFVPHILHALEQYRPCSSQPSDPDCECHALTIRRDLGPYAEAGITRAMISQSRRLGVVYKVIDGRIYRQPEVPHPKRCADVEDMLLGIAVELPNVEFILNVCDWPQVPFLSGFTGPVFSHSVSHQHLDIMCPAWSFSSVSGPPLQRFPHGIGQWGHMRRHMAAAAAQVSWEHKQPIGFFRGTRSSTERDTLVRLSGRSPDLVDAQYTSNVGAETVDEVPFSGHCQYKYLFNFGGITASFRLRHILLCKSLVLHVGDQWQEFFYSSLKPWVHYVPVPSNATVESLEQLLVDLRLHDDLAEEIAERGFQFVWQHLRLQDVQCYWRNLLQEYAKLLKYRVEQEPGFIEVRKQTKALQKFEFPGLCQCDPLLSGQLLRHEQTAVS</sequence>
<evidence type="ECO:0000256" key="4">
    <source>
        <dbReference type="ARBA" id="ARBA00022676"/>
    </source>
</evidence>
<dbReference type="GO" id="GO:0035252">
    <property type="term" value="F:UDP-xylosyltransferase activity"/>
    <property type="evidence" value="ECO:0007669"/>
    <property type="project" value="TreeGrafter"/>
</dbReference>
<dbReference type="InParanoid" id="A0A6I8V296"/>
<evidence type="ECO:0000256" key="2">
    <source>
        <dbReference type="ARBA" id="ARBA00004922"/>
    </source>
</evidence>
<comment type="similarity">
    <text evidence="3">Belongs to the glycosyltransferase 90 family.</text>
</comment>
<comment type="pathway">
    <text evidence="2">Protein modification; protein glycosylation.</text>
</comment>
<dbReference type="RefSeq" id="XP_002137151.2">
    <property type="nucleotide sequence ID" value="XM_002137115.3"/>
</dbReference>
<evidence type="ECO:0000256" key="3">
    <source>
        <dbReference type="ARBA" id="ARBA00010118"/>
    </source>
</evidence>
<dbReference type="GO" id="GO:0006493">
    <property type="term" value="P:protein O-linked glycosylation"/>
    <property type="evidence" value="ECO:0007669"/>
    <property type="project" value="TreeGrafter"/>
</dbReference>
<accession>A0A6I8V296</accession>
<dbReference type="GO" id="GO:0005788">
    <property type="term" value="C:endoplasmic reticulum lumen"/>
    <property type="evidence" value="ECO:0007669"/>
    <property type="project" value="UniProtKB-SubCell"/>
</dbReference>
<reference evidence="10" key="2">
    <citation type="submission" date="2025-08" db="UniProtKB">
        <authorList>
            <consortium name="RefSeq"/>
        </authorList>
    </citation>
    <scope>IDENTIFICATION</scope>
    <source>
        <strain evidence="10">MV-25-SWS-2005</strain>
        <tissue evidence="10">Whole body</tissue>
    </source>
</reference>
<feature type="signal peptide" evidence="7">
    <location>
        <begin position="1"/>
        <end position="21"/>
    </location>
</feature>